<evidence type="ECO:0000256" key="3">
    <source>
        <dbReference type="ARBA" id="ARBA00023136"/>
    </source>
</evidence>
<dbReference type="GO" id="GO:0005198">
    <property type="term" value="F:structural molecule activity"/>
    <property type="evidence" value="ECO:0007669"/>
    <property type="project" value="InterPro"/>
</dbReference>
<comment type="similarity">
    <text evidence="2 6">Belongs to the clathrin light chain family.</text>
</comment>
<proteinExistence type="inferred from homology"/>
<evidence type="ECO:0000256" key="1">
    <source>
        <dbReference type="ARBA" id="ARBA00004180"/>
    </source>
</evidence>
<feature type="region of interest" description="Disordered" evidence="7">
    <location>
        <begin position="30"/>
        <end position="198"/>
    </location>
</feature>
<reference evidence="8 9" key="1">
    <citation type="journal article" date="2018" name="Mol. Biol. Evol.">
        <title>Broad Genomic Sampling Reveals a Smut Pathogenic Ancestry of the Fungal Clade Ustilaginomycotina.</title>
        <authorList>
            <person name="Kijpornyongpan T."/>
            <person name="Mondo S.J."/>
            <person name="Barry K."/>
            <person name="Sandor L."/>
            <person name="Lee J."/>
            <person name="Lipzen A."/>
            <person name="Pangilinan J."/>
            <person name="LaButti K."/>
            <person name="Hainaut M."/>
            <person name="Henrissat B."/>
            <person name="Grigoriev I.V."/>
            <person name="Spatafora J.W."/>
            <person name="Aime M.C."/>
        </authorList>
    </citation>
    <scope>NUCLEOTIDE SEQUENCE [LARGE SCALE GENOMIC DNA]</scope>
    <source>
        <strain evidence="8 9">MCA 4198</strain>
    </source>
</reference>
<dbReference type="FunCoup" id="A0A316YXP2">
    <property type="interactions" value="216"/>
</dbReference>
<dbReference type="GO" id="GO:0030132">
    <property type="term" value="C:clathrin coat of coated pit"/>
    <property type="evidence" value="ECO:0007669"/>
    <property type="project" value="InterPro"/>
</dbReference>
<dbReference type="EMBL" id="KZ819634">
    <property type="protein sequence ID" value="PWN94217.1"/>
    <property type="molecule type" value="Genomic_DNA"/>
</dbReference>
<evidence type="ECO:0000256" key="5">
    <source>
        <dbReference type="ARBA" id="ARBA00023329"/>
    </source>
</evidence>
<dbReference type="PANTHER" id="PTHR10639:SF7">
    <property type="entry name" value="CLATHRIN LIGHT CHAIN"/>
    <property type="match status" value="1"/>
</dbReference>
<keyword evidence="9" id="KW-1185">Reference proteome</keyword>
<protein>
    <recommendedName>
        <fullName evidence="6">Clathrin light chain</fullName>
    </recommendedName>
</protein>
<organism evidence="8 9">
    <name type="scientific">Acaromyces ingoldii</name>
    <dbReference type="NCBI Taxonomy" id="215250"/>
    <lineage>
        <taxon>Eukaryota</taxon>
        <taxon>Fungi</taxon>
        <taxon>Dikarya</taxon>
        <taxon>Basidiomycota</taxon>
        <taxon>Ustilaginomycotina</taxon>
        <taxon>Exobasidiomycetes</taxon>
        <taxon>Exobasidiales</taxon>
        <taxon>Cryptobasidiaceae</taxon>
        <taxon>Acaromyces</taxon>
    </lineage>
</organism>
<dbReference type="GO" id="GO:0006886">
    <property type="term" value="P:intracellular protein transport"/>
    <property type="evidence" value="ECO:0007669"/>
    <property type="project" value="InterPro"/>
</dbReference>
<evidence type="ECO:0000256" key="2">
    <source>
        <dbReference type="ARBA" id="ARBA00005263"/>
    </source>
</evidence>
<keyword evidence="3 6" id="KW-0472">Membrane</keyword>
<name>A0A316YXP2_9BASI</name>
<evidence type="ECO:0000256" key="4">
    <source>
        <dbReference type="ARBA" id="ARBA00023176"/>
    </source>
</evidence>
<dbReference type="PANTHER" id="PTHR10639">
    <property type="entry name" value="CLATHRIN LIGHT CHAIN"/>
    <property type="match status" value="1"/>
</dbReference>
<evidence type="ECO:0000256" key="6">
    <source>
        <dbReference type="RuleBase" id="RU363137"/>
    </source>
</evidence>
<keyword evidence="5 6" id="KW-0968">Cytoplasmic vesicle</keyword>
<dbReference type="GeneID" id="37042706"/>
<dbReference type="GO" id="GO:0072583">
    <property type="term" value="P:clathrin-dependent endocytosis"/>
    <property type="evidence" value="ECO:0007669"/>
    <property type="project" value="TreeGrafter"/>
</dbReference>
<dbReference type="OrthoDB" id="5512at2759"/>
<sequence length="289" mass="30568">MSFDFNGAPAESDPTADFLARERAAAGTLSGEADLFGGAGAGAASGTDKDFDAGASQFPALDGQEDDLLGGGGSSGGVGSFSGAPAPAPSQPAPALDERDQFERSFPQLEEEEELAPPAAPPANAASSNGFMAPPVQSNISKSMTPAPLGVTSDPYHLGDEEEPEPVRAWRETQGEEIARREAAAERRKGETISKAEQDIDNFYAEYNKKKEKNIAQNKKNEAEFLENRSRDLAEGTTWTRVTKLVDLQNSQSKTISRSGPGATDLTRMKEVLLSLRREGETAPGASGY</sequence>
<accession>A0A316YXP2</accession>
<dbReference type="InterPro" id="IPR000996">
    <property type="entry name" value="Clathrin_L-chain"/>
</dbReference>
<dbReference type="Proteomes" id="UP000245768">
    <property type="component" value="Unassembled WGS sequence"/>
</dbReference>
<evidence type="ECO:0000256" key="7">
    <source>
        <dbReference type="SAM" id="MobiDB-lite"/>
    </source>
</evidence>
<dbReference type="GO" id="GO:0032050">
    <property type="term" value="F:clathrin heavy chain binding"/>
    <property type="evidence" value="ECO:0007669"/>
    <property type="project" value="TreeGrafter"/>
</dbReference>
<comment type="function">
    <text evidence="6">Clathrin is the major protein of the polyhedral coat of coated pits and vesicles.</text>
</comment>
<feature type="compositionally biased region" description="Gly residues" evidence="7">
    <location>
        <begin position="69"/>
        <end position="80"/>
    </location>
</feature>
<evidence type="ECO:0000313" key="8">
    <source>
        <dbReference type="EMBL" id="PWN94217.1"/>
    </source>
</evidence>
<dbReference type="Pfam" id="PF01086">
    <property type="entry name" value="Clathrin_lg_ch"/>
    <property type="match status" value="1"/>
</dbReference>
<dbReference type="AlphaFoldDB" id="A0A316YXP2"/>
<dbReference type="InParanoid" id="A0A316YXP2"/>
<evidence type="ECO:0000313" key="9">
    <source>
        <dbReference type="Proteomes" id="UP000245768"/>
    </source>
</evidence>
<gene>
    <name evidence="8" type="ORF">FA10DRAFT_264779</name>
</gene>
<dbReference type="STRING" id="215250.A0A316YXP2"/>
<comment type="subcellular location">
    <subcellularLocation>
        <location evidence="1 6">Cytoplasmic vesicle membrane</location>
        <topology evidence="1 6">Peripheral membrane protein</topology>
        <orientation evidence="1 6">Cytoplasmic side</orientation>
    </subcellularLocation>
    <subcellularLocation>
        <location evidence="6">Membrane</location>
        <location evidence="6">Coated pit</location>
        <topology evidence="6">Peripheral membrane protein</topology>
        <orientation evidence="6">Cytoplasmic side</orientation>
    </subcellularLocation>
    <text evidence="6">Cytoplasmic face of coated pits and vesicles.</text>
</comment>
<dbReference type="RefSeq" id="XP_025381415.1">
    <property type="nucleotide sequence ID" value="XM_025520790.1"/>
</dbReference>
<dbReference type="GO" id="GO:0030130">
    <property type="term" value="C:clathrin coat of trans-Golgi network vesicle"/>
    <property type="evidence" value="ECO:0007669"/>
    <property type="project" value="InterPro"/>
</dbReference>
<feature type="compositionally biased region" description="Basic and acidic residues" evidence="7">
    <location>
        <begin position="165"/>
        <end position="198"/>
    </location>
</feature>
<keyword evidence="4 6" id="KW-0168">Coated pit</keyword>